<name>A0A2A2A7S2_9BURK</name>
<dbReference type="Pfam" id="PF00004">
    <property type="entry name" value="AAA"/>
    <property type="match status" value="1"/>
</dbReference>
<feature type="domain" description="AAA+ ATPase" evidence="5">
    <location>
        <begin position="97"/>
        <end position="320"/>
    </location>
</feature>
<dbReference type="InterPro" id="IPR027417">
    <property type="entry name" value="P-loop_NTPase"/>
</dbReference>
<feature type="region of interest" description="Disordered" evidence="4">
    <location>
        <begin position="1"/>
        <end position="44"/>
    </location>
</feature>
<gene>
    <name evidence="6" type="ORF">CK620_06660</name>
</gene>
<dbReference type="SMART" id="SM00382">
    <property type="entry name" value="AAA"/>
    <property type="match status" value="1"/>
</dbReference>
<evidence type="ECO:0000256" key="2">
    <source>
        <dbReference type="ARBA" id="ARBA00022840"/>
    </source>
</evidence>
<evidence type="ECO:0000256" key="1">
    <source>
        <dbReference type="ARBA" id="ARBA00022741"/>
    </source>
</evidence>
<dbReference type="PANTHER" id="PTHR23076">
    <property type="entry name" value="METALLOPROTEASE M41 FTSH"/>
    <property type="match status" value="1"/>
</dbReference>
<reference evidence="6 7" key="1">
    <citation type="submission" date="2017-08" db="EMBL/GenBank/DDBJ databases">
        <title>WGS of Clinical strains of the CDC Group NO-1 linked to zoonotic infections in humans.</title>
        <authorList>
            <person name="Bernier A.-M."/>
            <person name="Bernard K."/>
        </authorList>
    </citation>
    <scope>NUCLEOTIDE SEQUENCE [LARGE SCALE GENOMIC DNA]</scope>
    <source>
        <strain evidence="6 7">NML03-0146</strain>
    </source>
</reference>
<comment type="caution">
    <text evidence="6">The sequence shown here is derived from an EMBL/GenBank/DDBJ whole genome shotgun (WGS) entry which is preliminary data.</text>
</comment>
<dbReference type="InterPro" id="IPR019489">
    <property type="entry name" value="Clp_ATPase_C"/>
</dbReference>
<evidence type="ECO:0000313" key="6">
    <source>
        <dbReference type="EMBL" id="PAT34580.1"/>
    </source>
</evidence>
<dbReference type="InterPro" id="IPR003593">
    <property type="entry name" value="AAA+_ATPase"/>
</dbReference>
<evidence type="ECO:0000256" key="4">
    <source>
        <dbReference type="SAM" id="MobiDB-lite"/>
    </source>
</evidence>
<dbReference type="CDD" id="cd00009">
    <property type="entry name" value="AAA"/>
    <property type="match status" value="1"/>
</dbReference>
<dbReference type="RefSeq" id="WP_095549666.1">
    <property type="nucleotide sequence ID" value="NZ_NSJF01000003.1"/>
</dbReference>
<dbReference type="SUPFAM" id="SSF52540">
    <property type="entry name" value="P-loop containing nucleoside triphosphate hydrolases"/>
    <property type="match status" value="1"/>
</dbReference>
<keyword evidence="1" id="KW-0547">Nucleotide-binding</keyword>
<dbReference type="Pfam" id="PF01434">
    <property type="entry name" value="Peptidase_M41"/>
    <property type="match status" value="1"/>
</dbReference>
<accession>A0A2A2A7S2</accession>
<evidence type="ECO:0000256" key="3">
    <source>
        <dbReference type="ARBA" id="ARBA00023186"/>
    </source>
</evidence>
<dbReference type="Gene3D" id="1.20.58.760">
    <property type="entry name" value="Peptidase M41"/>
    <property type="match status" value="1"/>
</dbReference>
<keyword evidence="2" id="KW-0067">ATP-binding</keyword>
<dbReference type="GO" id="GO:0006508">
    <property type="term" value="P:proteolysis"/>
    <property type="evidence" value="ECO:0007669"/>
    <property type="project" value="InterPro"/>
</dbReference>
<protein>
    <submittedName>
        <fullName evidence="6">Peptidase M41</fullName>
    </submittedName>
</protein>
<dbReference type="SUPFAM" id="SSF140990">
    <property type="entry name" value="FtsH protease domain-like"/>
    <property type="match status" value="1"/>
</dbReference>
<evidence type="ECO:0000259" key="5">
    <source>
        <dbReference type="SMART" id="SM00382"/>
    </source>
</evidence>
<dbReference type="Gene3D" id="1.10.8.60">
    <property type="match status" value="1"/>
</dbReference>
<dbReference type="Pfam" id="PF10431">
    <property type="entry name" value="ClpB_D2-small"/>
    <property type="match status" value="1"/>
</dbReference>
<keyword evidence="3" id="KW-0143">Chaperone</keyword>
<dbReference type="InterPro" id="IPR000642">
    <property type="entry name" value="Peptidase_M41"/>
</dbReference>
<dbReference type="Gene3D" id="3.40.50.300">
    <property type="entry name" value="P-loop containing nucleotide triphosphate hydrolases"/>
    <property type="match status" value="1"/>
</dbReference>
<dbReference type="GO" id="GO:0004176">
    <property type="term" value="F:ATP-dependent peptidase activity"/>
    <property type="evidence" value="ECO:0007669"/>
    <property type="project" value="InterPro"/>
</dbReference>
<dbReference type="InterPro" id="IPR003959">
    <property type="entry name" value="ATPase_AAA_core"/>
</dbReference>
<evidence type="ECO:0000313" key="7">
    <source>
        <dbReference type="Proteomes" id="UP000217999"/>
    </source>
</evidence>
<dbReference type="InterPro" id="IPR037219">
    <property type="entry name" value="Peptidase_M41-like"/>
</dbReference>
<dbReference type="GO" id="GO:0004222">
    <property type="term" value="F:metalloendopeptidase activity"/>
    <property type="evidence" value="ECO:0007669"/>
    <property type="project" value="InterPro"/>
</dbReference>
<dbReference type="EMBL" id="NSJF01000003">
    <property type="protein sequence ID" value="PAT34580.1"/>
    <property type="molecule type" value="Genomic_DNA"/>
</dbReference>
<dbReference type="Proteomes" id="UP000217999">
    <property type="component" value="Unassembled WGS sequence"/>
</dbReference>
<dbReference type="GO" id="GO:0016887">
    <property type="term" value="F:ATP hydrolysis activity"/>
    <property type="evidence" value="ECO:0007669"/>
    <property type="project" value="InterPro"/>
</dbReference>
<dbReference type="PANTHER" id="PTHR23076:SF97">
    <property type="entry name" value="ATP-DEPENDENT ZINC METALLOPROTEASE YME1L1"/>
    <property type="match status" value="1"/>
</dbReference>
<dbReference type="AlphaFoldDB" id="A0A2A2A7S2"/>
<organism evidence="6 7">
    <name type="scientific">Vandammella animalimorsus</name>
    <dbReference type="NCBI Taxonomy" id="2029117"/>
    <lineage>
        <taxon>Bacteria</taxon>
        <taxon>Pseudomonadati</taxon>
        <taxon>Pseudomonadota</taxon>
        <taxon>Betaproteobacteria</taxon>
        <taxon>Burkholderiales</taxon>
        <taxon>Comamonadaceae</taxon>
        <taxon>Vandammella</taxon>
    </lineage>
</organism>
<proteinExistence type="predicted"/>
<sequence>MTSQTQPPKGKDTGSAAEPPAPPTKHPASAARPGTAPLPAASGAEHQQLMQRLMARSHALHQVAQQLKQELFGIDAIIDRVIDTIRAWYVMPELIQRPVIVCLWGLTGTGKTQLTRSLARKLGFYDRFVEVQMDGFSHGTSSWHGAGSISRILESSGIDEGEPGILVLDEFQRYRTLNEQRQEVEVQRYQDVWALLSDGRLPPSVSFLGELESTLAEARYDEQQRSPGERRALTKKPLRVSAYEAQSLKRALKLKEPLLEIMAWSPERVEQELARVRGSEQSWETDYSRLLIFVCGNLDEMYESLARRVEDCDTDADVFHSHSLRLSLIDVKRALAQRFKPEQVARLGNQHLIYPSLNRAAYTRIIDEHCAQYTEQMQHSTGLRFVITPEVRREIYANGVFPAQGTRPLFSTLHAVLGTPLVNAAVWALGLGAPAGSTVEVRLGADGQSLCAHALGQQLHCPVAFEVRTLRQRTLTDFRALLAVHEAGHGLVHALLFGSAPQEIRINVASFEGGYAMFSDLQSWSRSNWLDRIAVCLAGRAAEIVVFGADACSSGAEQDIQHATEYASRFVRFLGYGERLARTDVTSETNEHLNTDVQPSNLAIEAILQAQMERSTALIAAHSQQLLALVDELMRHGELGRQRLAELLGVPMAPQDPMVLTDYAQRLQTFAQRDLAHDTPNS</sequence>
<dbReference type="GO" id="GO:0005524">
    <property type="term" value="F:ATP binding"/>
    <property type="evidence" value="ECO:0007669"/>
    <property type="project" value="UniProtKB-KW"/>
</dbReference>